<dbReference type="InterPro" id="IPR000620">
    <property type="entry name" value="EamA_dom"/>
</dbReference>
<feature type="domain" description="EamA" evidence="7">
    <location>
        <begin position="152"/>
        <end position="279"/>
    </location>
</feature>
<evidence type="ECO:0000256" key="6">
    <source>
        <dbReference type="SAM" id="Phobius"/>
    </source>
</evidence>
<accession>A0A4R3MME9</accession>
<dbReference type="Pfam" id="PF00892">
    <property type="entry name" value="EamA"/>
    <property type="match status" value="2"/>
</dbReference>
<feature type="transmembrane region" description="Helical" evidence="6">
    <location>
        <begin position="262"/>
        <end position="279"/>
    </location>
</feature>
<feature type="transmembrane region" description="Helical" evidence="6">
    <location>
        <begin position="208"/>
        <end position="227"/>
    </location>
</feature>
<dbReference type="PANTHER" id="PTHR22911">
    <property type="entry name" value="ACYL-MALONYL CONDENSING ENZYME-RELATED"/>
    <property type="match status" value="1"/>
</dbReference>
<comment type="similarity">
    <text evidence="2">Belongs to the EamA transporter family.</text>
</comment>
<keyword evidence="4 6" id="KW-1133">Transmembrane helix</keyword>
<feature type="transmembrane region" description="Helical" evidence="6">
    <location>
        <begin position="69"/>
        <end position="87"/>
    </location>
</feature>
<keyword evidence="5 6" id="KW-0472">Membrane</keyword>
<feature type="transmembrane region" description="Helical" evidence="6">
    <location>
        <begin position="149"/>
        <end position="168"/>
    </location>
</feature>
<dbReference type="SUPFAM" id="SSF103481">
    <property type="entry name" value="Multidrug resistance efflux transporter EmrE"/>
    <property type="match status" value="2"/>
</dbReference>
<protein>
    <submittedName>
        <fullName evidence="8">EamA domain-containing membrane protein RarD</fullName>
    </submittedName>
</protein>
<proteinExistence type="inferred from homology"/>
<feature type="transmembrane region" description="Helical" evidence="6">
    <location>
        <begin position="39"/>
        <end position="57"/>
    </location>
</feature>
<dbReference type="AlphaFoldDB" id="A0A4R3MME9"/>
<comment type="caution">
    <text evidence="8">The sequence shown here is derived from an EMBL/GenBank/DDBJ whole genome shotgun (WGS) entry which is preliminary data.</text>
</comment>
<feature type="transmembrane region" description="Helical" evidence="6">
    <location>
        <begin position="99"/>
        <end position="116"/>
    </location>
</feature>
<evidence type="ECO:0000256" key="4">
    <source>
        <dbReference type="ARBA" id="ARBA00022989"/>
    </source>
</evidence>
<comment type="subcellular location">
    <subcellularLocation>
        <location evidence="1">Membrane</location>
        <topology evidence="1">Multi-pass membrane protein</topology>
    </subcellularLocation>
</comment>
<keyword evidence="9" id="KW-1185">Reference proteome</keyword>
<keyword evidence="3 6" id="KW-0812">Transmembrane</keyword>
<feature type="transmembrane region" description="Helical" evidence="6">
    <location>
        <begin position="123"/>
        <end position="143"/>
    </location>
</feature>
<feature type="transmembrane region" description="Helical" evidence="6">
    <location>
        <begin position="9"/>
        <end position="27"/>
    </location>
</feature>
<dbReference type="Proteomes" id="UP000294902">
    <property type="component" value="Unassembled WGS sequence"/>
</dbReference>
<dbReference type="EMBL" id="SMAL01000002">
    <property type="protein sequence ID" value="TCT16123.1"/>
    <property type="molecule type" value="Genomic_DNA"/>
</dbReference>
<dbReference type="RefSeq" id="WP_132250267.1">
    <property type="nucleotide sequence ID" value="NZ_SMAL01000002.1"/>
</dbReference>
<dbReference type="InterPro" id="IPR037185">
    <property type="entry name" value="EmrE-like"/>
</dbReference>
<reference evidence="8 9" key="1">
    <citation type="submission" date="2019-03" db="EMBL/GenBank/DDBJ databases">
        <title>Genomic Encyclopedia of Type Strains, Phase IV (KMG-IV): sequencing the most valuable type-strain genomes for metagenomic binning, comparative biology and taxonomic classification.</title>
        <authorList>
            <person name="Goeker M."/>
        </authorList>
    </citation>
    <scope>NUCLEOTIDE SEQUENCE [LARGE SCALE GENOMIC DNA]</scope>
    <source>
        <strain evidence="8 9">DSM 24629</strain>
    </source>
</reference>
<evidence type="ECO:0000256" key="5">
    <source>
        <dbReference type="ARBA" id="ARBA00023136"/>
    </source>
</evidence>
<gene>
    <name evidence="8" type="ORF">EDC18_102139</name>
</gene>
<evidence type="ECO:0000313" key="8">
    <source>
        <dbReference type="EMBL" id="TCT16123.1"/>
    </source>
</evidence>
<evidence type="ECO:0000259" key="7">
    <source>
        <dbReference type="Pfam" id="PF00892"/>
    </source>
</evidence>
<evidence type="ECO:0000313" key="9">
    <source>
        <dbReference type="Proteomes" id="UP000294902"/>
    </source>
</evidence>
<evidence type="ECO:0000256" key="3">
    <source>
        <dbReference type="ARBA" id="ARBA00022692"/>
    </source>
</evidence>
<dbReference type="OrthoDB" id="5148831at2"/>
<organism evidence="8 9">
    <name type="scientific">Natranaerovirga pectinivora</name>
    <dbReference type="NCBI Taxonomy" id="682400"/>
    <lineage>
        <taxon>Bacteria</taxon>
        <taxon>Bacillati</taxon>
        <taxon>Bacillota</taxon>
        <taxon>Clostridia</taxon>
        <taxon>Lachnospirales</taxon>
        <taxon>Natranaerovirgaceae</taxon>
        <taxon>Natranaerovirga</taxon>
    </lineage>
</organism>
<feature type="transmembrane region" description="Helical" evidence="6">
    <location>
        <begin position="239"/>
        <end position="256"/>
    </location>
</feature>
<feature type="transmembrane region" description="Helical" evidence="6">
    <location>
        <begin position="180"/>
        <end position="202"/>
    </location>
</feature>
<name>A0A4R3MME9_9FIRM</name>
<sequence length="306" mass="34345">MIKNNKTKAVVLMLISSLSFAFMGALVKVVTDIPSFEKALFRNLISLIVVIMVLYYRKESPWGQKENRRYLIGRSIFGTIGLVTYFYSIDHLLLADASMFNRLSPFFVIIFAAIFLKEKIKRYQVLSVVVAFIGVLLIIKPGFNFGNYFNTFIGLLSGVSAGAAYIFVSYLGKKENAFIVVFYFSLISTIVTAIMTIPIFIMPTLLEFILLVGAGVFASVGQFTLTYAYKYAPAGEVSIYVYANIIFASILGLIFFSEMPDVFSFVGYLLIILAGYIIYKYGRTFANKVAEEENVEELNNVENKVV</sequence>
<evidence type="ECO:0000256" key="2">
    <source>
        <dbReference type="ARBA" id="ARBA00007362"/>
    </source>
</evidence>
<evidence type="ECO:0000256" key="1">
    <source>
        <dbReference type="ARBA" id="ARBA00004141"/>
    </source>
</evidence>
<feature type="domain" description="EamA" evidence="7">
    <location>
        <begin position="8"/>
        <end position="139"/>
    </location>
</feature>
<dbReference type="GO" id="GO:0016020">
    <property type="term" value="C:membrane"/>
    <property type="evidence" value="ECO:0007669"/>
    <property type="project" value="UniProtKB-SubCell"/>
</dbReference>
<dbReference type="PANTHER" id="PTHR22911:SF6">
    <property type="entry name" value="SOLUTE CARRIER FAMILY 35 MEMBER G1"/>
    <property type="match status" value="1"/>
</dbReference>